<protein>
    <recommendedName>
        <fullName evidence="4">PKD domain-containing protein</fullName>
    </recommendedName>
</protein>
<dbReference type="Proteomes" id="UP000248079">
    <property type="component" value="Unassembled WGS sequence"/>
</dbReference>
<reference evidence="2 3" key="1">
    <citation type="submission" date="2018-05" db="EMBL/GenBank/DDBJ databases">
        <title>Marinifilum breve JC075T sp. nov., a marine bacterium isolated from Yongle Blue Hole in the South China Sea.</title>
        <authorList>
            <person name="Fu T."/>
        </authorList>
    </citation>
    <scope>NUCLEOTIDE SEQUENCE [LARGE SCALE GENOMIC DNA]</scope>
    <source>
        <strain evidence="2 3">JC075</strain>
    </source>
</reference>
<gene>
    <name evidence="2" type="ORF">DF185_20565</name>
</gene>
<evidence type="ECO:0000313" key="3">
    <source>
        <dbReference type="Proteomes" id="UP000248079"/>
    </source>
</evidence>
<dbReference type="EMBL" id="QFLI01000012">
    <property type="protein sequence ID" value="PXX96175.1"/>
    <property type="molecule type" value="Genomic_DNA"/>
</dbReference>
<name>A0A2V3ZST9_9BACT</name>
<feature type="chain" id="PRO_5015879616" description="PKD domain-containing protein" evidence="1">
    <location>
        <begin position="23"/>
        <end position="233"/>
    </location>
</feature>
<comment type="caution">
    <text evidence="2">The sequence shown here is derived from an EMBL/GenBank/DDBJ whole genome shotgun (WGS) entry which is preliminary data.</text>
</comment>
<keyword evidence="1" id="KW-0732">Signal</keyword>
<evidence type="ECO:0000313" key="2">
    <source>
        <dbReference type="EMBL" id="PXX96175.1"/>
    </source>
</evidence>
<organism evidence="2 3">
    <name type="scientific">Marinifilum breve</name>
    <dbReference type="NCBI Taxonomy" id="2184082"/>
    <lineage>
        <taxon>Bacteria</taxon>
        <taxon>Pseudomonadati</taxon>
        <taxon>Bacteroidota</taxon>
        <taxon>Bacteroidia</taxon>
        <taxon>Marinilabiliales</taxon>
        <taxon>Marinifilaceae</taxon>
    </lineage>
</organism>
<feature type="signal peptide" evidence="1">
    <location>
        <begin position="1"/>
        <end position="22"/>
    </location>
</feature>
<sequence length="233" mass="24409">MKKLYLLFVLTFGLVHFASAQADQQVTLGTSHTYTVDPVAGYKYTWTVDAAGTNTDVSAVTGNSITVDWNQVKGTYNITVFATDATNCISETETISVEVLGQASVLFAAADDAQTCSDLDGNVFGGGASGGNSSFAVEFSGGLAPYDLIYRVLDPTGTQVGLDVEVKGLSAIDQLDVPNEFINDGTTDAVYKVVIVSAKTKDGASVGLPADDADKTRTITVLPKPRITGGIKF</sequence>
<dbReference type="AlphaFoldDB" id="A0A2V3ZST9"/>
<accession>A0A2V3ZST9</accession>
<keyword evidence="3" id="KW-1185">Reference proteome</keyword>
<evidence type="ECO:0008006" key="4">
    <source>
        <dbReference type="Google" id="ProtNLM"/>
    </source>
</evidence>
<proteinExistence type="predicted"/>
<dbReference type="OrthoDB" id="1117130at2"/>
<evidence type="ECO:0000256" key="1">
    <source>
        <dbReference type="SAM" id="SignalP"/>
    </source>
</evidence>
<dbReference type="RefSeq" id="WP_110363195.1">
    <property type="nucleotide sequence ID" value="NZ_QFLI01000012.1"/>
</dbReference>